<organism evidence="1 2">
    <name type="scientific">Bacteroides stercoris ATCC 43183</name>
    <dbReference type="NCBI Taxonomy" id="449673"/>
    <lineage>
        <taxon>Bacteria</taxon>
        <taxon>Pseudomonadati</taxon>
        <taxon>Bacteroidota</taxon>
        <taxon>Bacteroidia</taxon>
        <taxon>Bacteroidales</taxon>
        <taxon>Bacteroidaceae</taxon>
        <taxon>Bacteroides</taxon>
    </lineage>
</organism>
<proteinExistence type="predicted"/>
<reference evidence="1 2" key="1">
    <citation type="submission" date="2007-11" db="EMBL/GenBank/DDBJ databases">
        <title>Draft genome sequence of Bacteroides stercoris(ATCC 43183).</title>
        <authorList>
            <person name="Sudarsanam P."/>
            <person name="Ley R."/>
            <person name="Guruge J."/>
            <person name="Turnbaugh P.J."/>
            <person name="Mahowald M."/>
            <person name="Liep D."/>
            <person name="Gordon J."/>
        </authorList>
    </citation>
    <scope>NUCLEOTIDE SEQUENCE [LARGE SCALE GENOMIC DNA]</scope>
    <source>
        <strain evidence="1 2">ATCC 43183</strain>
    </source>
</reference>
<reference evidence="1 2" key="2">
    <citation type="submission" date="2007-11" db="EMBL/GenBank/DDBJ databases">
        <authorList>
            <person name="Fulton L."/>
            <person name="Clifton S."/>
            <person name="Fulton B."/>
            <person name="Xu J."/>
            <person name="Minx P."/>
            <person name="Pepin K.H."/>
            <person name="Johnson M."/>
            <person name="Thiruvilangam P."/>
            <person name="Bhonagiri V."/>
            <person name="Nash W.E."/>
            <person name="Mardis E.R."/>
            <person name="Wilson R.K."/>
        </authorList>
    </citation>
    <scope>NUCLEOTIDE SEQUENCE [LARGE SCALE GENOMIC DNA]</scope>
    <source>
        <strain evidence="1 2">ATCC 43183</strain>
    </source>
</reference>
<dbReference type="EMBL" id="ABFZ02000022">
    <property type="protein sequence ID" value="EDS13745.1"/>
    <property type="molecule type" value="Genomic_DNA"/>
</dbReference>
<dbReference type="Proteomes" id="UP000004713">
    <property type="component" value="Unassembled WGS sequence"/>
</dbReference>
<comment type="caution">
    <text evidence="1">The sequence shown here is derived from an EMBL/GenBank/DDBJ whole genome shotgun (WGS) entry which is preliminary data.</text>
</comment>
<accession>B0NTQ3</accession>
<protein>
    <submittedName>
        <fullName evidence="1">Uncharacterized protein</fullName>
    </submittedName>
</protein>
<evidence type="ECO:0000313" key="2">
    <source>
        <dbReference type="Proteomes" id="UP000004713"/>
    </source>
</evidence>
<sequence length="42" mass="4800">MLKNMFFLNASRKEKGMKRGTQYNICAPVRAHISEAVKAIFV</sequence>
<dbReference type="HOGENOM" id="CLU_3247527_0_0_10"/>
<gene>
    <name evidence="1" type="ORF">BACSTE_02886</name>
</gene>
<evidence type="ECO:0000313" key="1">
    <source>
        <dbReference type="EMBL" id="EDS13745.1"/>
    </source>
</evidence>
<dbReference type="AlphaFoldDB" id="B0NTQ3"/>
<name>B0NTQ3_BACSE</name>